<keyword evidence="3 18" id="KW-0444">Lipid biosynthesis</keyword>
<dbReference type="PANTHER" id="PTHR21257">
    <property type="entry name" value="DELTA(14)-STEROL REDUCTASE"/>
    <property type="match status" value="1"/>
</dbReference>
<feature type="transmembrane region" description="Helical" evidence="18">
    <location>
        <begin position="449"/>
        <end position="465"/>
    </location>
</feature>
<evidence type="ECO:0000256" key="7">
    <source>
        <dbReference type="ARBA" id="ARBA00022955"/>
    </source>
</evidence>
<dbReference type="GO" id="GO:0005789">
    <property type="term" value="C:endoplasmic reticulum membrane"/>
    <property type="evidence" value="ECO:0007669"/>
    <property type="project" value="UniProtKB-SubCell"/>
</dbReference>
<dbReference type="Proteomes" id="UP000186583">
    <property type="component" value="Unassembled WGS sequence"/>
</dbReference>
<feature type="transmembrane region" description="Helical" evidence="18">
    <location>
        <begin position="266"/>
        <end position="288"/>
    </location>
</feature>
<dbReference type="InterPro" id="IPR001171">
    <property type="entry name" value="ERG24_DHCR-like"/>
</dbReference>
<dbReference type="STRING" id="708187.A0A1Q8RPW8"/>
<evidence type="ECO:0000256" key="19">
    <source>
        <dbReference type="SAM" id="MobiDB-lite"/>
    </source>
</evidence>
<evidence type="ECO:0000256" key="6">
    <source>
        <dbReference type="ARBA" id="ARBA00022857"/>
    </source>
</evidence>
<evidence type="ECO:0000256" key="15">
    <source>
        <dbReference type="ARBA" id="ARBA00029435"/>
    </source>
</evidence>
<name>A0A1Q8RPW8_9PEZI</name>
<evidence type="ECO:0000313" key="20">
    <source>
        <dbReference type="EMBL" id="OLN86364.1"/>
    </source>
</evidence>
<comment type="caution">
    <text evidence="20">The sequence shown here is derived from an EMBL/GenBank/DDBJ whole genome shotgun (WGS) entry which is preliminary data.</text>
</comment>
<dbReference type="EC" id="1.3.1.71" evidence="16 18"/>
<keyword evidence="6" id="KW-0521">NADP</keyword>
<evidence type="ECO:0000256" key="17">
    <source>
        <dbReference type="ARBA" id="ARBA00048918"/>
    </source>
</evidence>
<evidence type="ECO:0000256" key="8">
    <source>
        <dbReference type="ARBA" id="ARBA00022989"/>
    </source>
</evidence>
<evidence type="ECO:0000256" key="3">
    <source>
        <dbReference type="ARBA" id="ARBA00022516"/>
    </source>
</evidence>
<dbReference type="InterPro" id="IPR018083">
    <property type="entry name" value="Sterol_reductase_CS"/>
</dbReference>
<keyword evidence="5" id="KW-0256">Endoplasmic reticulum</keyword>
<keyword evidence="11 18" id="KW-0443">Lipid metabolism</keyword>
<feature type="transmembrane region" description="Helical" evidence="18">
    <location>
        <begin position="348"/>
        <end position="368"/>
    </location>
</feature>
<keyword evidence="4 18" id="KW-0812">Transmembrane</keyword>
<comment type="similarity">
    <text evidence="2 18">Belongs to the ERG4/ERG24 family.</text>
</comment>
<keyword evidence="12 18" id="KW-0472">Membrane</keyword>
<evidence type="ECO:0000256" key="11">
    <source>
        <dbReference type="ARBA" id="ARBA00023098"/>
    </source>
</evidence>
<evidence type="ECO:0000256" key="14">
    <source>
        <dbReference type="ARBA" id="ARBA00023221"/>
    </source>
</evidence>
<reference evidence="20 21" key="1">
    <citation type="submission" date="2016-11" db="EMBL/GenBank/DDBJ databases">
        <title>Draft Genome Assembly of Colletotrichum chlorophyti a pathogen of herbaceous plants.</title>
        <authorList>
            <person name="Gan P."/>
            <person name="Narusaka M."/>
            <person name="Tsushima A."/>
            <person name="Narusaka Y."/>
            <person name="Takano Y."/>
            <person name="Shirasu K."/>
        </authorList>
    </citation>
    <scope>NUCLEOTIDE SEQUENCE [LARGE SCALE GENOMIC DNA]</scope>
    <source>
        <strain evidence="20 21">NTL11</strain>
    </source>
</reference>
<protein>
    <recommendedName>
        <fullName evidence="16 18">Delta(24(24(1)))-sterol reductase</fullName>
        <ecNumber evidence="16 18">1.3.1.71</ecNumber>
    </recommendedName>
    <alternativeName>
        <fullName evidence="18">C-24(28) sterol reductase</fullName>
    </alternativeName>
    <alternativeName>
        <fullName evidence="18">Sterol Delta(24(28))-reductase</fullName>
    </alternativeName>
</protein>
<feature type="transmembrane region" description="Helical" evidence="18">
    <location>
        <begin position="223"/>
        <end position="245"/>
    </location>
</feature>
<keyword evidence="7 18" id="KW-0752">Steroid biosynthesis</keyword>
<evidence type="ECO:0000256" key="9">
    <source>
        <dbReference type="ARBA" id="ARBA00023002"/>
    </source>
</evidence>
<dbReference type="PROSITE" id="PS01017">
    <property type="entry name" value="STEROL_REDUCT_1"/>
    <property type="match status" value="1"/>
</dbReference>
<dbReference type="PANTHER" id="PTHR21257:SF31">
    <property type="entry name" value="DELTA(24(24(1)))-STEROL REDUCTASE ERG4"/>
    <property type="match status" value="1"/>
</dbReference>
<keyword evidence="14 18" id="KW-0753">Steroid metabolism</keyword>
<keyword evidence="10 18" id="KW-0756">Sterol biosynthesis</keyword>
<evidence type="ECO:0000256" key="12">
    <source>
        <dbReference type="ARBA" id="ARBA00023136"/>
    </source>
</evidence>
<keyword evidence="8 18" id="KW-1133">Transmembrane helix</keyword>
<dbReference type="EMBL" id="MPGH01000130">
    <property type="protein sequence ID" value="OLN86364.1"/>
    <property type="molecule type" value="Genomic_DNA"/>
</dbReference>
<dbReference type="GO" id="GO:0006696">
    <property type="term" value="P:ergosterol biosynthetic process"/>
    <property type="evidence" value="ECO:0007669"/>
    <property type="project" value="TreeGrafter"/>
</dbReference>
<evidence type="ECO:0000256" key="2">
    <source>
        <dbReference type="ARBA" id="ARBA00005402"/>
    </source>
</evidence>
<feature type="transmembrane region" description="Helical" evidence="18">
    <location>
        <begin position="294"/>
        <end position="315"/>
    </location>
</feature>
<dbReference type="Pfam" id="PF01222">
    <property type="entry name" value="ERG4_ERG24"/>
    <property type="match status" value="1"/>
</dbReference>
<evidence type="ECO:0000256" key="5">
    <source>
        <dbReference type="ARBA" id="ARBA00022824"/>
    </source>
</evidence>
<evidence type="ECO:0000256" key="10">
    <source>
        <dbReference type="ARBA" id="ARBA00023011"/>
    </source>
</evidence>
<comment type="pathway">
    <text evidence="15 18">Steroid metabolism; ergosterol biosynthesis.</text>
</comment>
<feature type="region of interest" description="Disordered" evidence="19">
    <location>
        <begin position="1"/>
        <end position="65"/>
    </location>
</feature>
<comment type="subcellular location">
    <subcellularLocation>
        <location evidence="1">Endoplasmic reticulum membrane</location>
        <topology evidence="1">Multi-pass membrane protein</topology>
    </subcellularLocation>
</comment>
<dbReference type="Gene3D" id="1.20.120.1630">
    <property type="match status" value="1"/>
</dbReference>
<dbReference type="FunFam" id="1.20.120.1630:FF:000003">
    <property type="entry name" value="C-24(28) sterol reductase"/>
    <property type="match status" value="1"/>
</dbReference>
<organism evidence="20 21">
    <name type="scientific">Colletotrichum chlorophyti</name>
    <dbReference type="NCBI Taxonomy" id="708187"/>
    <lineage>
        <taxon>Eukaryota</taxon>
        <taxon>Fungi</taxon>
        <taxon>Dikarya</taxon>
        <taxon>Ascomycota</taxon>
        <taxon>Pezizomycotina</taxon>
        <taxon>Sordariomycetes</taxon>
        <taxon>Hypocreomycetidae</taxon>
        <taxon>Glomerellales</taxon>
        <taxon>Glomerellaceae</taxon>
        <taxon>Colletotrichum</taxon>
    </lineage>
</organism>
<feature type="transmembrane region" description="Helical" evidence="18">
    <location>
        <begin position="413"/>
        <end position="437"/>
    </location>
</feature>
<sequence length="592" mass="67901">MATVMNPLNGKKELFEGMVETPRRVSARRKSPETASGAEVSGSKPRAPRRRTTGKFREELDDEVLEKPLENGQIDKEDTLTNGHSNGHVKEESAINGHAANGHAANGIAEDRKPALPTSAQVFPPKTDDVPRVYKKGEIIDGWEVGTDPKVDASGEFEFGGSIGTLSLMIGFPLLMWYMWIGATYYEGKLPTREEGQTWGEFGRHLVDLVYTGAFPSLRAWRIYWTFFIFEAICYCVLPGVWAWGKPLAHENGKQLKYFCNAYVSFYFTIAVMAVLHFTGLFPVYTFMDEFGPLMSVAILSGFLVAFVAYFSALWRGAQHRMTGYPIYDFFLGAELNPRMFGILDFKMFFEVRIPWFILFGLSCGAAARQYEKYGYVSGEVLFLVMAHYLYANACAKGEQLIVPTWDMYYEKWGFMLIFWNLAGVPLSYCHCTIFLANHHPSEYKWNPYALAALYISYLFVYWIWDTTNSQKNGFRAQERGQLVQRKTFPQLPWQTVKNPKTITSSKGDVILADGWYGYARKIHYTCDAYFAICWGLITGFKSPFPWFYPVFFCCMIAHRAARDIHRCRQKYGDAWTQYEREVPYLFIPYVI</sequence>
<proteinExistence type="inferred from homology"/>
<comment type="catalytic activity">
    <reaction evidence="17">
        <text>ergosterol + NADP(+) = ergosta-5,7,22,24(28)-tetraen-3beta-ol + NADPH + H(+)</text>
        <dbReference type="Rhea" id="RHEA:18501"/>
        <dbReference type="ChEBI" id="CHEBI:15378"/>
        <dbReference type="ChEBI" id="CHEBI:16933"/>
        <dbReference type="ChEBI" id="CHEBI:18249"/>
        <dbReference type="ChEBI" id="CHEBI:57783"/>
        <dbReference type="ChEBI" id="CHEBI:58349"/>
        <dbReference type="EC" id="1.3.1.71"/>
    </reaction>
    <physiologicalReaction direction="right-to-left" evidence="17">
        <dbReference type="Rhea" id="RHEA:18503"/>
    </physiologicalReaction>
</comment>
<evidence type="ECO:0000256" key="13">
    <source>
        <dbReference type="ARBA" id="ARBA00023166"/>
    </source>
</evidence>
<evidence type="ECO:0000256" key="1">
    <source>
        <dbReference type="ARBA" id="ARBA00004477"/>
    </source>
</evidence>
<feature type="transmembrane region" description="Helical" evidence="18">
    <location>
        <begin position="374"/>
        <end position="392"/>
    </location>
</feature>
<dbReference type="AlphaFoldDB" id="A0A1Q8RPW8"/>
<feature type="transmembrane region" description="Helical" evidence="18">
    <location>
        <begin position="159"/>
        <end position="181"/>
    </location>
</feature>
<gene>
    <name evidence="20" type="ORF">CCHL11_06426</name>
</gene>
<keyword evidence="13 18" id="KW-1207">Sterol metabolism</keyword>
<dbReference type="GO" id="GO:0000246">
    <property type="term" value="F:Delta24(24-1) sterol reductase activity"/>
    <property type="evidence" value="ECO:0007669"/>
    <property type="project" value="UniProtKB-EC"/>
</dbReference>
<evidence type="ECO:0000256" key="4">
    <source>
        <dbReference type="ARBA" id="ARBA00022692"/>
    </source>
</evidence>
<evidence type="ECO:0000256" key="18">
    <source>
        <dbReference type="RuleBase" id="RU369120"/>
    </source>
</evidence>
<keyword evidence="21" id="KW-1185">Reference proteome</keyword>
<evidence type="ECO:0000256" key="16">
    <source>
        <dbReference type="ARBA" id="ARBA00038892"/>
    </source>
</evidence>
<accession>A0A1Q8RPW8</accession>
<dbReference type="OrthoDB" id="5326588at2759"/>
<evidence type="ECO:0000313" key="21">
    <source>
        <dbReference type="Proteomes" id="UP000186583"/>
    </source>
</evidence>
<keyword evidence="9 18" id="KW-0560">Oxidoreductase</keyword>